<feature type="signal peptide" evidence="4">
    <location>
        <begin position="1"/>
        <end position="26"/>
    </location>
</feature>
<dbReference type="SUPFAM" id="SSF56935">
    <property type="entry name" value="Porins"/>
    <property type="match status" value="1"/>
</dbReference>
<comment type="subcellular location">
    <subcellularLocation>
        <location evidence="1">Membrane</location>
    </subcellularLocation>
</comment>
<name>A0A7W3U557_9GAMM</name>
<gene>
    <name evidence="6" type="ORF">H4F99_11590</name>
</gene>
<feature type="chain" id="PRO_5030947138" evidence="4">
    <location>
        <begin position="27"/>
        <end position="377"/>
    </location>
</feature>
<protein>
    <submittedName>
        <fullName evidence="6">BamA/TamA family outer membrane protein</fullName>
    </submittedName>
</protein>
<feature type="domain" description="Bacterial surface antigen (D15)" evidence="5">
    <location>
        <begin position="155"/>
        <end position="272"/>
    </location>
</feature>
<dbReference type="Proteomes" id="UP000552587">
    <property type="component" value="Unassembled WGS sequence"/>
</dbReference>
<proteinExistence type="predicted"/>
<evidence type="ECO:0000256" key="3">
    <source>
        <dbReference type="SAM" id="MobiDB-lite"/>
    </source>
</evidence>
<keyword evidence="4" id="KW-0732">Signal</keyword>
<keyword evidence="2" id="KW-0472">Membrane</keyword>
<dbReference type="Gene3D" id="2.40.160.50">
    <property type="entry name" value="membrane protein fhac: a member of the omp85/tpsb transporter family"/>
    <property type="match status" value="1"/>
</dbReference>
<evidence type="ECO:0000259" key="5">
    <source>
        <dbReference type="Pfam" id="PF01103"/>
    </source>
</evidence>
<evidence type="ECO:0000313" key="6">
    <source>
        <dbReference type="EMBL" id="MBB1089123.1"/>
    </source>
</evidence>
<evidence type="ECO:0000313" key="7">
    <source>
        <dbReference type="Proteomes" id="UP000552587"/>
    </source>
</evidence>
<reference evidence="6 7" key="1">
    <citation type="submission" date="2020-07" db="EMBL/GenBank/DDBJ databases">
        <authorList>
            <person name="Xu S."/>
            <person name="Li A."/>
        </authorList>
    </citation>
    <scope>NUCLEOTIDE SEQUENCE [LARGE SCALE GENOMIC DNA]</scope>
    <source>
        <strain evidence="6 7">SG-8</strain>
    </source>
</reference>
<dbReference type="InterPro" id="IPR000184">
    <property type="entry name" value="Bac_surfAg_D15"/>
</dbReference>
<dbReference type="RefSeq" id="WP_182669910.1">
    <property type="nucleotide sequence ID" value="NZ_JACHTE010000008.1"/>
</dbReference>
<evidence type="ECO:0000256" key="2">
    <source>
        <dbReference type="ARBA" id="ARBA00023136"/>
    </source>
</evidence>
<evidence type="ECO:0000256" key="1">
    <source>
        <dbReference type="ARBA" id="ARBA00004370"/>
    </source>
</evidence>
<dbReference type="Pfam" id="PF01103">
    <property type="entry name" value="Omp85"/>
    <property type="match status" value="1"/>
</dbReference>
<dbReference type="AlphaFoldDB" id="A0A7W3U557"/>
<organism evidence="6 7">
    <name type="scientific">Marilutibacter penaei</name>
    <dbReference type="NCBI Taxonomy" id="2759900"/>
    <lineage>
        <taxon>Bacteria</taxon>
        <taxon>Pseudomonadati</taxon>
        <taxon>Pseudomonadota</taxon>
        <taxon>Gammaproteobacteria</taxon>
        <taxon>Lysobacterales</taxon>
        <taxon>Lysobacteraceae</taxon>
        <taxon>Marilutibacter</taxon>
    </lineage>
</organism>
<comment type="caution">
    <text evidence="6">The sequence shown here is derived from an EMBL/GenBank/DDBJ whole genome shotgun (WGS) entry which is preliminary data.</text>
</comment>
<feature type="region of interest" description="Disordered" evidence="3">
    <location>
        <begin position="28"/>
        <end position="54"/>
    </location>
</feature>
<dbReference type="EMBL" id="JACHTE010000008">
    <property type="protein sequence ID" value="MBB1089123.1"/>
    <property type="molecule type" value="Genomic_DNA"/>
</dbReference>
<keyword evidence="7" id="KW-1185">Reference proteome</keyword>
<accession>A0A7W3U557</accession>
<sequence length="377" mass="40785">MPVTGLSRPLALLPLLLALPHGQARAQDAQPAVEAASTQGTEAVADPVDDPSGEAKKHSPWLFVPLVSSNPKLGTSLGAMVGYVRLLDPESEPSMLAIQGQRSNTESSTVGFGGKLFWGANAHQMQFGAVGGKVTNDYLDFLGTGEEVRSDEDLRGYFLRYQHRIRPNWYLGGQALYSNYDVEGSDPSSSQILDLAGLTGSVSAGIGLITSYDTRDNTSSPTEGMLFQLHNFAFRDGFGSDDDYDALTGEIKWFASTSDVNVVVLHGKLRMTADAPTSKQSTVELRGYTRGQYLGRNALTLEAEDRYMFKPRWGAKAFAGVSCLYGDGQSCGDEIYPMVGGGVFYVVKPEAHMVISAEFAKGNGDNRGFYLNFGHRF</sequence>
<dbReference type="GO" id="GO:0019867">
    <property type="term" value="C:outer membrane"/>
    <property type="evidence" value="ECO:0007669"/>
    <property type="project" value="InterPro"/>
</dbReference>
<evidence type="ECO:0000256" key="4">
    <source>
        <dbReference type="SAM" id="SignalP"/>
    </source>
</evidence>